<dbReference type="GO" id="GO:0004046">
    <property type="term" value="F:aminoacylase activity"/>
    <property type="evidence" value="ECO:0007669"/>
    <property type="project" value="UniProtKB-EC"/>
</dbReference>
<evidence type="ECO:0000256" key="1">
    <source>
        <dbReference type="ARBA" id="ARBA00004496"/>
    </source>
</evidence>
<evidence type="ECO:0000313" key="15">
    <source>
        <dbReference type="Proteomes" id="UP000247409"/>
    </source>
</evidence>
<dbReference type="AlphaFoldDB" id="A0A2V3IEX3"/>
<dbReference type="InterPro" id="IPR002933">
    <property type="entry name" value="Peptidase_M20"/>
</dbReference>
<keyword evidence="4" id="KW-0963">Cytoplasm</keyword>
<feature type="compositionally biased region" description="Basic and acidic residues" evidence="11">
    <location>
        <begin position="472"/>
        <end position="482"/>
    </location>
</feature>
<evidence type="ECO:0000256" key="3">
    <source>
        <dbReference type="ARBA" id="ARBA00011913"/>
    </source>
</evidence>
<proteinExistence type="inferred from homology"/>
<dbReference type="Pfam" id="PF07687">
    <property type="entry name" value="M20_dimer"/>
    <property type="match status" value="1"/>
</dbReference>
<evidence type="ECO:0000256" key="6">
    <source>
        <dbReference type="ARBA" id="ARBA00022801"/>
    </source>
</evidence>
<comment type="caution">
    <text evidence="14">The sequence shown here is derived from an EMBL/GenBank/DDBJ whole genome shotgun (WGS) entry which is preliminary data.</text>
</comment>
<dbReference type="InterPro" id="IPR011650">
    <property type="entry name" value="Peptidase_M20_dimer"/>
</dbReference>
<dbReference type="GO" id="GO:0005737">
    <property type="term" value="C:cytoplasm"/>
    <property type="evidence" value="ECO:0007669"/>
    <property type="project" value="UniProtKB-SubCell"/>
</dbReference>
<dbReference type="GO" id="GO:0046872">
    <property type="term" value="F:metal ion binding"/>
    <property type="evidence" value="ECO:0007669"/>
    <property type="project" value="UniProtKB-KW"/>
</dbReference>
<gene>
    <name evidence="14" type="ORF">BWQ96_09706</name>
</gene>
<organism evidence="14 15">
    <name type="scientific">Gracilariopsis chorda</name>
    <dbReference type="NCBI Taxonomy" id="448386"/>
    <lineage>
        <taxon>Eukaryota</taxon>
        <taxon>Rhodophyta</taxon>
        <taxon>Florideophyceae</taxon>
        <taxon>Rhodymeniophycidae</taxon>
        <taxon>Gracilariales</taxon>
        <taxon>Gracilariaceae</taxon>
        <taxon>Gracilariopsis</taxon>
    </lineage>
</organism>
<evidence type="ECO:0000256" key="12">
    <source>
        <dbReference type="SAM" id="SignalP"/>
    </source>
</evidence>
<protein>
    <recommendedName>
        <fullName evidence="3">N-acyl-aliphatic-L-amino acid amidohydrolase</fullName>
        <ecNumber evidence="3">3.5.1.14</ecNumber>
    </recommendedName>
    <alternativeName>
        <fullName evidence="8">N-acyl-L-amino-acid amidohydrolase</fullName>
    </alternativeName>
</protein>
<dbReference type="GO" id="GO:0006520">
    <property type="term" value="P:amino acid metabolic process"/>
    <property type="evidence" value="ECO:0007669"/>
    <property type="project" value="InterPro"/>
</dbReference>
<dbReference type="PANTHER" id="PTHR45892">
    <property type="entry name" value="AMINOACYLASE-1"/>
    <property type="match status" value="1"/>
</dbReference>
<feature type="binding site" evidence="10">
    <location>
        <position position="112"/>
    </location>
    <ligand>
        <name>Zn(2+)</name>
        <dbReference type="ChEBI" id="CHEBI:29105"/>
        <label>1</label>
    </ligand>
</feature>
<dbReference type="OrthoDB" id="3064516at2759"/>
<keyword evidence="7 10" id="KW-0862">Zinc</keyword>
<comment type="cofactor">
    <cofactor evidence="10">
        <name>Zn(2+)</name>
        <dbReference type="ChEBI" id="CHEBI:29105"/>
    </cofactor>
    <text evidence="10">Binds 2 Zn(2+) ions per subunit.</text>
</comment>
<dbReference type="InterPro" id="IPR010159">
    <property type="entry name" value="N-acyl_aa_amidohydrolase"/>
</dbReference>
<dbReference type="PROSITE" id="PS00759">
    <property type="entry name" value="ARGE_DAPE_CPG2_2"/>
    <property type="match status" value="1"/>
</dbReference>
<dbReference type="PIRSF" id="PIRSF036696">
    <property type="entry name" value="ACY-1"/>
    <property type="match status" value="1"/>
</dbReference>
<feature type="binding site" evidence="10">
    <location>
        <position position="422"/>
    </location>
    <ligand>
        <name>Zn(2+)</name>
        <dbReference type="ChEBI" id="CHEBI:29105"/>
        <label>2</label>
    </ligand>
</feature>
<keyword evidence="5 10" id="KW-0479">Metal-binding</keyword>
<feature type="active site" description="Proton acceptor" evidence="9">
    <location>
        <position position="182"/>
    </location>
</feature>
<name>A0A2V3IEX3_9FLOR</name>
<comment type="subcellular location">
    <subcellularLocation>
        <location evidence="1">Cytoplasm</location>
    </subcellularLocation>
</comment>
<dbReference type="EC" id="3.5.1.14" evidence="3"/>
<dbReference type="EMBL" id="NBIV01000280">
    <property type="protein sequence ID" value="PXF40602.1"/>
    <property type="molecule type" value="Genomic_DNA"/>
</dbReference>
<sequence>MVNVSPRSIVSVLALLLGPLIYIGHEKISIDIPSGVAPVPGPVHRLQEYLRIRTDHPNPAYEEAQTFLNETVRSLLPNVSVSVHTYVEGKSVLVITLPGTQPHLASLLLNSHTDVVPSEEAKWQWPPYSAKTVFRDGELRIYARGSQDMKSVGLQYLEALAELAQKNWIPKRTIHVSFVPDEEIGGRDGMGKFVESPEFDALNVGVALDEGLPRDDGKFNVYYGERRTWWLAVKVNDNPGHGATLPDRTASNTLNKIIANALAFREKQVKRLKQGVDPGYIIGVNLAYLKAGHPDEEMASGFVMNVIPSVSEAGFDIRVPPTVHNTDVEQEIESWFMCDEKEKCPGVSYDWVMKVETDVMTSRDPSENTFITPFMNGMKNSGIEDQLSHGIFPAATDSRYIRKKGIPCFGFSPINRSPDLLHKHNEYLPVDTYMRGIRIYENLIQELGDHQSVSVKVEDENGNGVLSSTPVHESESEEKQDL</sequence>
<feature type="region of interest" description="Disordered" evidence="11">
    <location>
        <begin position="460"/>
        <end position="482"/>
    </location>
</feature>
<dbReference type="NCBIfam" id="TIGR01880">
    <property type="entry name" value="Ac-peptdase-euk"/>
    <property type="match status" value="1"/>
</dbReference>
<dbReference type="Gene3D" id="3.30.70.360">
    <property type="match status" value="1"/>
</dbReference>
<dbReference type="InterPro" id="IPR052083">
    <property type="entry name" value="Aminoacylase-1_M20A"/>
</dbReference>
<dbReference type="InterPro" id="IPR001261">
    <property type="entry name" value="ArgE/DapE_CS"/>
</dbReference>
<evidence type="ECO:0000256" key="9">
    <source>
        <dbReference type="PIRSR" id="PIRSR036696-1"/>
    </source>
</evidence>
<keyword evidence="12" id="KW-0732">Signal</keyword>
<feature type="signal peptide" evidence="12">
    <location>
        <begin position="1"/>
        <end position="24"/>
    </location>
</feature>
<evidence type="ECO:0000256" key="2">
    <source>
        <dbReference type="ARBA" id="ARBA00006247"/>
    </source>
</evidence>
<feature type="binding site" evidence="10">
    <location>
        <position position="183"/>
    </location>
    <ligand>
        <name>Zn(2+)</name>
        <dbReference type="ChEBI" id="CHEBI:29105"/>
        <label>2</label>
    </ligand>
</feature>
<feature type="binding site" evidence="10">
    <location>
        <position position="148"/>
    </location>
    <ligand>
        <name>Zn(2+)</name>
        <dbReference type="ChEBI" id="CHEBI:29105"/>
        <label>1</label>
    </ligand>
</feature>
<keyword evidence="6" id="KW-0378">Hydrolase</keyword>
<feature type="active site" evidence="9">
    <location>
        <position position="114"/>
    </location>
</feature>
<dbReference type="SUPFAM" id="SSF53187">
    <property type="entry name" value="Zn-dependent exopeptidases"/>
    <property type="match status" value="1"/>
</dbReference>
<dbReference type="PANTHER" id="PTHR45892:SF1">
    <property type="entry name" value="AMINOACYLASE-1"/>
    <property type="match status" value="1"/>
</dbReference>
<evidence type="ECO:0000256" key="8">
    <source>
        <dbReference type="ARBA" id="ARBA00029656"/>
    </source>
</evidence>
<keyword evidence="15" id="KW-1185">Reference proteome</keyword>
<dbReference type="Gene3D" id="1.10.150.900">
    <property type="match status" value="1"/>
</dbReference>
<feature type="binding site" evidence="10">
    <location>
        <position position="148"/>
    </location>
    <ligand>
        <name>Zn(2+)</name>
        <dbReference type="ChEBI" id="CHEBI:29105"/>
        <label>2</label>
    </ligand>
</feature>
<comment type="similarity">
    <text evidence="2">Belongs to the peptidase M20A family.</text>
</comment>
<dbReference type="Proteomes" id="UP000247409">
    <property type="component" value="Unassembled WGS sequence"/>
</dbReference>
<evidence type="ECO:0000256" key="5">
    <source>
        <dbReference type="ARBA" id="ARBA00022723"/>
    </source>
</evidence>
<feature type="chain" id="PRO_5016068858" description="N-acyl-aliphatic-L-amino acid amidohydrolase" evidence="12">
    <location>
        <begin position="25"/>
        <end position="482"/>
    </location>
</feature>
<dbReference type="PROSITE" id="PS00758">
    <property type="entry name" value="ARGE_DAPE_CPG2_1"/>
    <property type="match status" value="1"/>
</dbReference>
<feature type="domain" description="Peptidase M20 dimerisation" evidence="13">
    <location>
        <begin position="224"/>
        <end position="336"/>
    </location>
</feature>
<evidence type="ECO:0000256" key="10">
    <source>
        <dbReference type="PIRSR" id="PIRSR036696-2"/>
    </source>
</evidence>
<evidence type="ECO:0000313" key="14">
    <source>
        <dbReference type="EMBL" id="PXF40602.1"/>
    </source>
</evidence>
<evidence type="ECO:0000256" key="11">
    <source>
        <dbReference type="SAM" id="MobiDB-lite"/>
    </source>
</evidence>
<dbReference type="STRING" id="448386.A0A2V3IEX3"/>
<feature type="binding site" evidence="10">
    <location>
        <position position="210"/>
    </location>
    <ligand>
        <name>Zn(2+)</name>
        <dbReference type="ChEBI" id="CHEBI:29105"/>
        <label>1</label>
    </ligand>
</feature>
<accession>A0A2V3IEX3</accession>
<evidence type="ECO:0000256" key="4">
    <source>
        <dbReference type="ARBA" id="ARBA00022490"/>
    </source>
</evidence>
<dbReference type="Pfam" id="PF01546">
    <property type="entry name" value="Peptidase_M20"/>
    <property type="match status" value="1"/>
</dbReference>
<reference evidence="14 15" key="1">
    <citation type="journal article" date="2018" name="Mol. Biol. Evol.">
        <title>Analysis of the draft genome of the red seaweed Gracilariopsis chorda provides insights into genome size evolution in Rhodophyta.</title>
        <authorList>
            <person name="Lee J."/>
            <person name="Yang E.C."/>
            <person name="Graf L."/>
            <person name="Yang J.H."/>
            <person name="Qiu H."/>
            <person name="Zel Zion U."/>
            <person name="Chan C.X."/>
            <person name="Stephens T.G."/>
            <person name="Weber A.P.M."/>
            <person name="Boo G.H."/>
            <person name="Boo S.M."/>
            <person name="Kim K.M."/>
            <person name="Shin Y."/>
            <person name="Jung M."/>
            <person name="Lee S.J."/>
            <person name="Yim H.S."/>
            <person name="Lee J.H."/>
            <person name="Bhattacharya D."/>
            <person name="Yoon H.S."/>
        </authorList>
    </citation>
    <scope>NUCLEOTIDE SEQUENCE [LARGE SCALE GENOMIC DNA]</scope>
    <source>
        <strain evidence="14 15">SKKU-2015</strain>
        <tissue evidence="14">Whole body</tissue>
    </source>
</reference>
<evidence type="ECO:0000259" key="13">
    <source>
        <dbReference type="Pfam" id="PF07687"/>
    </source>
</evidence>
<evidence type="ECO:0000256" key="7">
    <source>
        <dbReference type="ARBA" id="ARBA00022833"/>
    </source>
</evidence>
<dbReference type="Gene3D" id="3.40.630.10">
    <property type="entry name" value="Zn peptidases"/>
    <property type="match status" value="1"/>
</dbReference>